<feature type="compositionally biased region" description="Polar residues" evidence="3">
    <location>
        <begin position="22"/>
        <end position="36"/>
    </location>
</feature>
<keyword evidence="2" id="KW-0479">Metal-binding</keyword>
<dbReference type="AlphaFoldDB" id="A0AAV4HN88"/>
<feature type="domain" description="DDE Tnp4" evidence="4">
    <location>
        <begin position="45"/>
        <end position="104"/>
    </location>
</feature>
<name>A0AAV4HN88_9GAST</name>
<evidence type="ECO:0000256" key="3">
    <source>
        <dbReference type="SAM" id="MobiDB-lite"/>
    </source>
</evidence>
<evidence type="ECO:0000256" key="2">
    <source>
        <dbReference type="ARBA" id="ARBA00022723"/>
    </source>
</evidence>
<dbReference type="GO" id="GO:0046872">
    <property type="term" value="F:metal ion binding"/>
    <property type="evidence" value="ECO:0007669"/>
    <property type="project" value="UniProtKB-KW"/>
</dbReference>
<comment type="caution">
    <text evidence="5">The sequence shown here is derived from an EMBL/GenBank/DDBJ whole genome shotgun (WGS) entry which is preliminary data.</text>
</comment>
<sequence length="199" mass="23151">MTRHYVANDDGSRSLEVEETVAKQTEQTSEQSSATLPTAPPLQPSKKERRKNKLQLEPHEVEKTRRVANVRIHVGRAMERIKNFKILQGVMPMRVSSYASDIFKQNVDAMLTWTEASHNWTNNNCKNKNHVLRMKIQWQPQAMPQLIDSIHEIVKGHYNDVEVRAIMRCEEYRLHKALKNILCSQQYGAPRLMNNDNFT</sequence>
<evidence type="ECO:0000259" key="4">
    <source>
        <dbReference type="Pfam" id="PF13359"/>
    </source>
</evidence>
<proteinExistence type="predicted"/>
<reference evidence="5 6" key="1">
    <citation type="journal article" date="2021" name="Elife">
        <title>Chloroplast acquisition without the gene transfer in kleptoplastic sea slugs, Plakobranchus ocellatus.</title>
        <authorList>
            <person name="Maeda T."/>
            <person name="Takahashi S."/>
            <person name="Yoshida T."/>
            <person name="Shimamura S."/>
            <person name="Takaki Y."/>
            <person name="Nagai Y."/>
            <person name="Toyoda A."/>
            <person name="Suzuki Y."/>
            <person name="Arimoto A."/>
            <person name="Ishii H."/>
            <person name="Satoh N."/>
            <person name="Nishiyama T."/>
            <person name="Hasebe M."/>
            <person name="Maruyama T."/>
            <person name="Minagawa J."/>
            <person name="Obokata J."/>
            <person name="Shigenobu S."/>
        </authorList>
    </citation>
    <scope>NUCLEOTIDE SEQUENCE [LARGE SCALE GENOMIC DNA]</scope>
</reference>
<feature type="region of interest" description="Disordered" evidence="3">
    <location>
        <begin position="1"/>
        <end position="61"/>
    </location>
</feature>
<dbReference type="Pfam" id="PF13359">
    <property type="entry name" value="DDE_Tnp_4"/>
    <property type="match status" value="1"/>
</dbReference>
<gene>
    <name evidence="5" type="ORF">ElyMa_004521000</name>
</gene>
<dbReference type="PANTHER" id="PTHR23080">
    <property type="entry name" value="THAP DOMAIN PROTEIN"/>
    <property type="match status" value="1"/>
</dbReference>
<accession>A0AAV4HN88</accession>
<dbReference type="Proteomes" id="UP000762676">
    <property type="component" value="Unassembled WGS sequence"/>
</dbReference>
<feature type="compositionally biased region" description="Basic and acidic residues" evidence="3">
    <location>
        <begin position="1"/>
        <end position="16"/>
    </location>
</feature>
<evidence type="ECO:0000313" key="6">
    <source>
        <dbReference type="Proteomes" id="UP000762676"/>
    </source>
</evidence>
<evidence type="ECO:0000313" key="5">
    <source>
        <dbReference type="EMBL" id="GFR99159.1"/>
    </source>
</evidence>
<dbReference type="EMBL" id="BMAT01009124">
    <property type="protein sequence ID" value="GFR99159.1"/>
    <property type="molecule type" value="Genomic_DNA"/>
</dbReference>
<comment type="cofactor">
    <cofactor evidence="1">
        <name>a divalent metal cation</name>
        <dbReference type="ChEBI" id="CHEBI:60240"/>
    </cofactor>
</comment>
<keyword evidence="6" id="KW-1185">Reference proteome</keyword>
<protein>
    <submittedName>
        <fullName evidence="5">THAP domain-containing protein</fullName>
    </submittedName>
</protein>
<dbReference type="PANTHER" id="PTHR23080:SF133">
    <property type="entry name" value="SI:CH211-262I1.5-RELATED"/>
    <property type="match status" value="1"/>
</dbReference>
<evidence type="ECO:0000256" key="1">
    <source>
        <dbReference type="ARBA" id="ARBA00001968"/>
    </source>
</evidence>
<dbReference type="InterPro" id="IPR027806">
    <property type="entry name" value="HARBI1_dom"/>
</dbReference>
<organism evidence="5 6">
    <name type="scientific">Elysia marginata</name>
    <dbReference type="NCBI Taxonomy" id="1093978"/>
    <lineage>
        <taxon>Eukaryota</taxon>
        <taxon>Metazoa</taxon>
        <taxon>Spiralia</taxon>
        <taxon>Lophotrochozoa</taxon>
        <taxon>Mollusca</taxon>
        <taxon>Gastropoda</taxon>
        <taxon>Heterobranchia</taxon>
        <taxon>Euthyneura</taxon>
        <taxon>Panpulmonata</taxon>
        <taxon>Sacoglossa</taxon>
        <taxon>Placobranchoidea</taxon>
        <taxon>Plakobranchidae</taxon>
        <taxon>Elysia</taxon>
    </lineage>
</organism>